<dbReference type="InterPro" id="IPR006102">
    <property type="entry name" value="Ig-like_GH2"/>
</dbReference>
<dbReference type="PRINTS" id="PR00132">
    <property type="entry name" value="GLHYDRLASE2"/>
</dbReference>
<evidence type="ECO:0000256" key="2">
    <source>
        <dbReference type="ARBA" id="ARBA00022801"/>
    </source>
</evidence>
<keyword evidence="10" id="KW-1185">Reference proteome</keyword>
<dbReference type="OrthoDB" id="857501at2"/>
<dbReference type="SUPFAM" id="SSF49303">
    <property type="entry name" value="beta-Galactosidase/glucuronidase domain"/>
    <property type="match status" value="1"/>
</dbReference>
<evidence type="ECO:0000259" key="6">
    <source>
        <dbReference type="Pfam" id="PF02836"/>
    </source>
</evidence>
<accession>A0A1G9HJ45</accession>
<dbReference type="EMBL" id="FNGS01000001">
    <property type="protein sequence ID" value="SDL12543.1"/>
    <property type="molecule type" value="Genomic_DNA"/>
</dbReference>
<keyword evidence="2" id="KW-0378">Hydrolase</keyword>
<dbReference type="Gene3D" id="2.60.40.10">
    <property type="entry name" value="Immunoglobulins"/>
    <property type="match status" value="2"/>
</dbReference>
<evidence type="ECO:0000256" key="4">
    <source>
        <dbReference type="SAM" id="SignalP"/>
    </source>
</evidence>
<dbReference type="GO" id="GO:0004553">
    <property type="term" value="F:hydrolase activity, hydrolyzing O-glycosyl compounds"/>
    <property type="evidence" value="ECO:0007669"/>
    <property type="project" value="InterPro"/>
</dbReference>
<dbReference type="PANTHER" id="PTHR42732:SF1">
    <property type="entry name" value="BETA-MANNOSIDASE"/>
    <property type="match status" value="1"/>
</dbReference>
<dbReference type="SUPFAM" id="SSF49785">
    <property type="entry name" value="Galactose-binding domain-like"/>
    <property type="match status" value="1"/>
</dbReference>
<protein>
    <submittedName>
        <fullName evidence="9">Beta-galactosidase</fullName>
    </submittedName>
</protein>
<evidence type="ECO:0000259" key="7">
    <source>
        <dbReference type="Pfam" id="PF02837"/>
    </source>
</evidence>
<evidence type="ECO:0000259" key="5">
    <source>
        <dbReference type="Pfam" id="PF00703"/>
    </source>
</evidence>
<dbReference type="Gene3D" id="2.60.120.260">
    <property type="entry name" value="Galactose-binding domain-like"/>
    <property type="match status" value="1"/>
</dbReference>
<evidence type="ECO:0000256" key="3">
    <source>
        <dbReference type="ARBA" id="ARBA00023295"/>
    </source>
</evidence>
<dbReference type="Pfam" id="PF00703">
    <property type="entry name" value="Glyco_hydro_2"/>
    <property type="match status" value="1"/>
</dbReference>
<dbReference type="Gene3D" id="3.20.20.80">
    <property type="entry name" value="Glycosidases"/>
    <property type="match status" value="1"/>
</dbReference>
<feature type="chain" id="PRO_5011461347" evidence="4">
    <location>
        <begin position="27"/>
        <end position="679"/>
    </location>
</feature>
<dbReference type="InterPro" id="IPR017853">
    <property type="entry name" value="GH"/>
</dbReference>
<dbReference type="PANTHER" id="PTHR42732">
    <property type="entry name" value="BETA-GALACTOSIDASE"/>
    <property type="match status" value="1"/>
</dbReference>
<dbReference type="STRING" id="563176.SAMN04488090_0069"/>
<feature type="domain" description="Glycoside hydrolase family 2 catalytic" evidence="6">
    <location>
        <begin position="292"/>
        <end position="588"/>
    </location>
</feature>
<sequence length="679" mass="76979">MSAFTNKTMLRFLFFFLLLTTTLVQASDRVPLNEGWEFHFSYDVRQKLKNPVVTLPHTWNAGEVAEGKMDYTRTSAIYIRNLHVGEEWKDKRLFLWFDGVNSVADVFVNQKRVGSHHGGYTAFCLEITPFVRVGADNKITVQVSNEHRLDVLPLTGDFNVYGGIHRPVTLLVKEANCLSPLDYATSGVYVTQTNVSRTSADVRVAARLSLQKPKATLKVHTRIVDAAGKTVAEQTSAAGKDQLFSLKNPHLWQAKADPYLYSVRTELVDGTRVLDSAEEPLGLRYYYVDPEKGFFLNGTHLDLHGFGYHEDMQGKGSAYTPADYEADMKLVLESGATAVRLTHYPHGKYWYELCDRAGIVVWSEIPLVGPGGYTGMGYVKSAELEAHGRQVMTEMIRQRYNHPSVCFWGLFNELKLDYDDPVPFVTSLGRLAKKEDPTRLTTCASFLDNPTFNGVSDLIAWNKYYGWYGGKPEQIGAWADKLHAEFPRKPIGVSEYGAGASPEKHTEDLKPVDPSGRFHPEEWQTYYHEKNWEELQKRDFVWGKYVWVLADFGSSIRTEGDHDAINDKGLVSYDRRTRKDAFYFYKANWSSEPFVYLAERRNRERTRPQVPVKVFANVREAELFVNGVSQGIRAADGLHRITWPAITLKPGANRIDVRSGALSDTCEWQYVAPAASRND</sequence>
<keyword evidence="3" id="KW-0326">Glycosidase</keyword>
<dbReference type="InterPro" id="IPR008979">
    <property type="entry name" value="Galactose-bd-like_sf"/>
</dbReference>
<dbReference type="Proteomes" id="UP000198901">
    <property type="component" value="Unassembled WGS sequence"/>
</dbReference>
<dbReference type="InterPro" id="IPR013783">
    <property type="entry name" value="Ig-like_fold"/>
</dbReference>
<feature type="domain" description="Glycoside hydrolase family 2 immunoglobulin-like beta-sandwich" evidence="5">
    <location>
        <begin position="191"/>
        <end position="284"/>
    </location>
</feature>
<comment type="similarity">
    <text evidence="1">Belongs to the glycosyl hydrolase 2 family.</text>
</comment>
<dbReference type="GO" id="GO:0005975">
    <property type="term" value="P:carbohydrate metabolic process"/>
    <property type="evidence" value="ECO:0007669"/>
    <property type="project" value="InterPro"/>
</dbReference>
<dbReference type="InterPro" id="IPR006103">
    <property type="entry name" value="Glyco_hydro_2_cat"/>
</dbReference>
<gene>
    <name evidence="9" type="ORF">SAMN04488090_0069</name>
</gene>
<dbReference type="InterPro" id="IPR051913">
    <property type="entry name" value="GH2_Domain-Containing"/>
</dbReference>
<proteinExistence type="inferred from homology"/>
<dbReference type="Pfam" id="PF02837">
    <property type="entry name" value="Glyco_hydro_2_N"/>
    <property type="match status" value="1"/>
</dbReference>
<dbReference type="InterPro" id="IPR006104">
    <property type="entry name" value="Glyco_hydro_2_N"/>
</dbReference>
<dbReference type="SUPFAM" id="SSF51445">
    <property type="entry name" value="(Trans)glycosidases"/>
    <property type="match status" value="1"/>
</dbReference>
<feature type="domain" description="Glycosyl hydrolases family 2 sugar binding" evidence="7">
    <location>
        <begin position="64"/>
        <end position="172"/>
    </location>
</feature>
<evidence type="ECO:0000313" key="10">
    <source>
        <dbReference type="Proteomes" id="UP000198901"/>
    </source>
</evidence>
<reference evidence="9 10" key="1">
    <citation type="submission" date="2016-10" db="EMBL/GenBank/DDBJ databases">
        <authorList>
            <person name="de Groot N.N."/>
        </authorList>
    </citation>
    <scope>NUCLEOTIDE SEQUENCE [LARGE SCALE GENOMIC DNA]</scope>
    <source>
        <strain evidence="9 10">DSM 21668</strain>
    </source>
</reference>
<name>A0A1G9HJ45_9BACT</name>
<evidence type="ECO:0000256" key="1">
    <source>
        <dbReference type="ARBA" id="ARBA00007401"/>
    </source>
</evidence>
<dbReference type="Pfam" id="PF16355">
    <property type="entry name" value="DUF4982"/>
    <property type="match status" value="1"/>
</dbReference>
<evidence type="ECO:0000313" key="9">
    <source>
        <dbReference type="EMBL" id="SDL12543.1"/>
    </source>
</evidence>
<feature type="signal peptide" evidence="4">
    <location>
        <begin position="1"/>
        <end position="26"/>
    </location>
</feature>
<keyword evidence="4" id="KW-0732">Signal</keyword>
<evidence type="ECO:0000259" key="8">
    <source>
        <dbReference type="Pfam" id="PF16355"/>
    </source>
</evidence>
<dbReference type="InterPro" id="IPR006101">
    <property type="entry name" value="Glyco_hydro_2"/>
</dbReference>
<dbReference type="AlphaFoldDB" id="A0A1G9HJ45"/>
<dbReference type="Pfam" id="PF02836">
    <property type="entry name" value="Glyco_hydro_2_C"/>
    <property type="match status" value="1"/>
</dbReference>
<organism evidence="9 10">
    <name type="scientific">Siphonobacter aquaeclarae</name>
    <dbReference type="NCBI Taxonomy" id="563176"/>
    <lineage>
        <taxon>Bacteria</taxon>
        <taxon>Pseudomonadati</taxon>
        <taxon>Bacteroidota</taxon>
        <taxon>Cytophagia</taxon>
        <taxon>Cytophagales</taxon>
        <taxon>Cytophagaceae</taxon>
        <taxon>Siphonobacter</taxon>
    </lineage>
</organism>
<feature type="domain" description="DUF4982" evidence="8">
    <location>
        <begin position="609"/>
        <end position="652"/>
    </location>
</feature>
<dbReference type="InterPro" id="IPR036156">
    <property type="entry name" value="Beta-gal/glucu_dom_sf"/>
</dbReference>
<dbReference type="InterPro" id="IPR032311">
    <property type="entry name" value="DUF4982"/>
</dbReference>